<organism evidence="10 11">
    <name type="scientific">Xenorhabdus mauleonii</name>
    <dbReference type="NCBI Taxonomy" id="351675"/>
    <lineage>
        <taxon>Bacteria</taxon>
        <taxon>Pseudomonadati</taxon>
        <taxon>Pseudomonadota</taxon>
        <taxon>Gammaproteobacteria</taxon>
        <taxon>Enterobacterales</taxon>
        <taxon>Morganellaceae</taxon>
        <taxon>Xenorhabdus</taxon>
    </lineage>
</organism>
<dbReference type="PROSITE" id="PS00606">
    <property type="entry name" value="KS3_1"/>
    <property type="match status" value="1"/>
</dbReference>
<reference evidence="10" key="2">
    <citation type="submission" date="2016-10" db="EMBL/GenBank/DDBJ databases">
        <authorList>
            <person name="de Groot N.N."/>
        </authorList>
    </citation>
    <scope>NUCLEOTIDE SEQUENCE [LARGE SCALE GENOMIC DNA]</scope>
    <source>
        <strain evidence="10">DSM 17908</strain>
    </source>
</reference>
<dbReference type="PROSITE" id="PS52004">
    <property type="entry name" value="KS3_2"/>
    <property type="match status" value="1"/>
</dbReference>
<feature type="compositionally biased region" description="Basic residues" evidence="6">
    <location>
        <begin position="1481"/>
        <end position="1497"/>
    </location>
</feature>
<dbReference type="UniPathway" id="UPA00094"/>
<evidence type="ECO:0000313" key="10">
    <source>
        <dbReference type="EMBL" id="SFJ66899.1"/>
    </source>
</evidence>
<dbReference type="Gene3D" id="3.40.50.720">
    <property type="entry name" value="NAD(P)-binding Rossmann-like Domain"/>
    <property type="match status" value="1"/>
</dbReference>
<dbReference type="GO" id="GO:0006633">
    <property type="term" value="P:fatty acid biosynthetic process"/>
    <property type="evidence" value="ECO:0007669"/>
    <property type="project" value="UniProtKB-UniPathway"/>
</dbReference>
<evidence type="ECO:0000256" key="5">
    <source>
        <dbReference type="ARBA" id="ARBA00022679"/>
    </source>
</evidence>
<dbReference type="Pfam" id="PF08659">
    <property type="entry name" value="KR"/>
    <property type="match status" value="1"/>
</dbReference>
<dbReference type="Pfam" id="PF00109">
    <property type="entry name" value="ketoacyl-synt"/>
    <property type="match status" value="1"/>
</dbReference>
<dbReference type="GO" id="GO:0004312">
    <property type="term" value="F:fatty acid synthase activity"/>
    <property type="evidence" value="ECO:0007669"/>
    <property type="project" value="TreeGrafter"/>
</dbReference>
<feature type="domain" description="Ketosynthase family 3 (KS3)" evidence="8">
    <location>
        <begin position="18"/>
        <end position="441"/>
    </location>
</feature>
<dbReference type="SUPFAM" id="SSF52151">
    <property type="entry name" value="FabD/lysophospholipase-like"/>
    <property type="match status" value="1"/>
</dbReference>
<evidence type="ECO:0000313" key="12">
    <source>
        <dbReference type="Proteomes" id="UP000224607"/>
    </source>
</evidence>
<evidence type="ECO:0000256" key="6">
    <source>
        <dbReference type="SAM" id="MobiDB-lite"/>
    </source>
</evidence>
<dbReference type="SUPFAM" id="SSF55048">
    <property type="entry name" value="Probable ACP-binding domain of malonyl-CoA ACP transacylase"/>
    <property type="match status" value="1"/>
</dbReference>
<dbReference type="InterPro" id="IPR014030">
    <property type="entry name" value="Ketoacyl_synth_N"/>
</dbReference>
<dbReference type="Pfam" id="PF00698">
    <property type="entry name" value="Acyl_transf_1"/>
    <property type="match status" value="1"/>
</dbReference>
<dbReference type="InterPro" id="IPR014031">
    <property type="entry name" value="Ketoacyl_synth_C"/>
</dbReference>
<reference evidence="9 12" key="3">
    <citation type="journal article" date="2017" name="Nat. Microbiol.">
        <title>Natural product diversity associated with the nematode symbionts Photorhabdus and Xenorhabdus.</title>
        <authorList>
            <person name="Tobias N.J."/>
            <person name="Wolff H."/>
            <person name="Djahanschiri B."/>
            <person name="Grundmann F."/>
            <person name="Kronenwerth M."/>
            <person name="Shi Y.M."/>
            <person name="Simonyi S."/>
            <person name="Grun P."/>
            <person name="Shapiro-Ilan D."/>
            <person name="Pidot S.J."/>
            <person name="Stinear T.P."/>
            <person name="Ebersberger I."/>
            <person name="Bode H.B."/>
        </authorList>
    </citation>
    <scope>NUCLEOTIDE SEQUENCE [LARGE SCALE GENOMIC DNA]</scope>
    <source>
        <strain evidence="9 12">DSM 17908</strain>
    </source>
</reference>
<evidence type="ECO:0000256" key="4">
    <source>
        <dbReference type="ARBA" id="ARBA00022553"/>
    </source>
</evidence>
<dbReference type="InterPro" id="IPR009081">
    <property type="entry name" value="PP-bd_ACP"/>
</dbReference>
<dbReference type="InterPro" id="IPR036291">
    <property type="entry name" value="NAD(P)-bd_dom_sf"/>
</dbReference>
<dbReference type="Gene3D" id="3.30.70.3290">
    <property type="match status" value="1"/>
</dbReference>
<feature type="region of interest" description="Disordered" evidence="6">
    <location>
        <begin position="1467"/>
        <end position="1497"/>
    </location>
</feature>
<evidence type="ECO:0000256" key="2">
    <source>
        <dbReference type="ARBA" id="ARBA00006484"/>
    </source>
</evidence>
<accession>A0A1I3T987</accession>
<dbReference type="OrthoDB" id="6437095at2"/>
<dbReference type="SUPFAM" id="SSF47336">
    <property type="entry name" value="ACP-like"/>
    <property type="match status" value="1"/>
</dbReference>
<dbReference type="SUPFAM" id="SSF53901">
    <property type="entry name" value="Thiolase-like"/>
    <property type="match status" value="1"/>
</dbReference>
<evidence type="ECO:0000256" key="3">
    <source>
        <dbReference type="ARBA" id="ARBA00022450"/>
    </source>
</evidence>
<dbReference type="InterPro" id="IPR020841">
    <property type="entry name" value="PKS_Beta-ketoAc_synthase_dom"/>
</dbReference>
<dbReference type="SMART" id="SM00822">
    <property type="entry name" value="PKS_KR"/>
    <property type="match status" value="1"/>
</dbReference>
<dbReference type="Pfam" id="PF02801">
    <property type="entry name" value="Ketoacyl-synt_C"/>
    <property type="match status" value="1"/>
</dbReference>
<evidence type="ECO:0000259" key="7">
    <source>
        <dbReference type="PROSITE" id="PS50075"/>
    </source>
</evidence>
<keyword evidence="12" id="KW-1185">Reference proteome</keyword>
<evidence type="ECO:0000313" key="11">
    <source>
        <dbReference type="Proteomes" id="UP000198919"/>
    </source>
</evidence>
<dbReference type="InterPro" id="IPR018201">
    <property type="entry name" value="Ketoacyl_synth_AS"/>
</dbReference>
<dbReference type="PANTHER" id="PTHR43775:SF51">
    <property type="entry name" value="INACTIVE PHENOLPHTHIOCEROL SYNTHESIS POLYKETIDE SYNTHASE TYPE I PKS1-RELATED"/>
    <property type="match status" value="1"/>
</dbReference>
<dbReference type="SUPFAM" id="SSF51735">
    <property type="entry name" value="NAD(P)-binding Rossmann-fold domains"/>
    <property type="match status" value="1"/>
</dbReference>
<dbReference type="Gene3D" id="3.40.47.10">
    <property type="match status" value="1"/>
</dbReference>
<dbReference type="InterPro" id="IPR016036">
    <property type="entry name" value="Malonyl_transacylase_ACP-bd"/>
</dbReference>
<dbReference type="Proteomes" id="UP000198919">
    <property type="component" value="Unassembled WGS sequence"/>
</dbReference>
<dbReference type="Gene3D" id="3.30.70.250">
    <property type="entry name" value="Malonyl-CoA ACP transacylase, ACP-binding"/>
    <property type="match status" value="1"/>
</dbReference>
<dbReference type="InterPro" id="IPR057326">
    <property type="entry name" value="KR_dom"/>
</dbReference>
<dbReference type="InterPro" id="IPR032821">
    <property type="entry name" value="PKS_assoc"/>
</dbReference>
<comment type="pathway">
    <text evidence="1">Lipid metabolism; fatty acid biosynthesis.</text>
</comment>
<proteinExistence type="inferred from homology"/>
<sequence length="1497" mass="166983">MNKKESQIDYQIPQKLTGLEIAIVGVSCQFPNSPTVESFWKNCLEGNDCITRFSDETLAENGVPENEYKSQNYVNAKGVIENPLMFDAEFFQYNKREAELLEPQIRHLHQCSFDALGSAGIAPSVYKGKIGCYLAASAQLQWQMAAYEESKQDAVGLFSAFSLIEKDFAATRLAYKLGLTGPAVALQTACSSSLTAVHIAARALLLGECQMALVAAAALTLPNQQGYLYLDGMIESPDGKCRPFDEHANGTVGGEGIGAIVLQPLKQALEEKRPIIALIKGSAINNDGARKVGYTAPSIEGQTDVIRSAITVSKVDPKSISYIEAHGTATKLGDPIEMAALKNVFGDCPAGSIAIGSAKSILGHLDSAAGMAGLIKTALMLKNRMLCANQYFNAPNPKIKLESSPFYINTQSQEWHSQSIRRAGVSSFGIGGTNAHVILEEMPYQIVETETPGSLTLLPLSAKNEASLSMMENELLKFLSEKQYKLSDIAYTLQQGREHFDYRSVLVCSGNKENYALSDFIRGKVKYSDKKMVFLYPGQGTQYPGMTYALYQQERIFREKCQECLSLLPEGSRQKLYDFFVNTSEQVNVSNEITQLAIFIVEYAMTSLFQSKGFQPFALLGHSLGEYVAATISGVFSLSDALYLVSQRAKLIETMSPGVMLSVSLSAEQVGHYLNEELEIAAINGKESVVISGNERNIGKLESSLQNDNIYCRRLKTSHAFHSRSIEEIQAKYADSLNSVNFEHPNIPMISNLTGVWHSVESIRSPEYWLAHQRNTVDFLKGLETLSEFNDLVFIEMGPGNTLSSFVHKYYQNESKNKPLIINMIKHPNLTDDDHEYFYRQLGKIGCNTEGVEWKNIDQPEGRLIHMPVYQFAKTEYSKLRDKLVSGLNINSGSSQANENKLYSPGWQRELYYQAGKVLAGEEAQYQQVFILCTQTNNSYHLDLSKTLWSHSKVIFIDKLEEIKPLTSLSDSTFILIPENEPQQDDPIEHYLQWVEALRVILNRLELQAAQFVLFTPEIEDVLGYERPNPAISLLKGLVQSISHEHQQHQTMQIDFSGNEVSDNRLNSLIRGLVESGQCGFSKNGVNKYNHAAIRHGQLWVPEFKVLSTGSLNQVKKEHELQTGDLVFISGGLGGIGLTLAESLAIQYRARLVLSSRSKFPARAEWGSIKQDPAQIETIKKIEAIEKIEQFGGEVYIHSVDVSCKKDLHALLQSIENELGPFSMVIHAAGSDAGALIVQPNLILHRDIMAAKVNGVNNLLSYFSDKNLRTMLLCSSLLAYYGAYGQSAYVAANAYLEAIADNPNYPFRISAISWDRWLEVGMAAKNKLDTNKTVGLTNREGQEVFLQILSHYPNRFAVSVLPIKDRMEESELLRLDNKEHISNTEISYTEDLIKKVILEVWEHQLGLVNLDENISFFDLGATSLDIVQTNERLKEKLKVDIPIAMMFTYSSVNKLWSALQNMMNKSFGNTHKDKEATNQNNRRKLAKDRVSKKLRNS</sequence>
<keyword evidence="3" id="KW-0596">Phosphopantetheine</keyword>
<dbReference type="SMART" id="SM00827">
    <property type="entry name" value="PKS_AT"/>
    <property type="match status" value="1"/>
</dbReference>
<dbReference type="GO" id="GO:0004315">
    <property type="term" value="F:3-oxoacyl-[acyl-carrier-protein] synthase activity"/>
    <property type="evidence" value="ECO:0007669"/>
    <property type="project" value="InterPro"/>
</dbReference>
<dbReference type="InterPro" id="IPR016035">
    <property type="entry name" value="Acyl_Trfase/lysoPLipase"/>
</dbReference>
<reference evidence="11" key="1">
    <citation type="submission" date="2016-10" db="EMBL/GenBank/DDBJ databases">
        <authorList>
            <person name="Varghese N."/>
            <person name="Submissions S."/>
        </authorList>
    </citation>
    <scope>NUCLEOTIDE SEQUENCE [LARGE SCALE GENOMIC DNA]</scope>
    <source>
        <strain evidence="11">DSM 17908</strain>
    </source>
</reference>
<feature type="domain" description="Carrier" evidence="7">
    <location>
        <begin position="1388"/>
        <end position="1463"/>
    </location>
</feature>
<dbReference type="Gene3D" id="1.10.1200.10">
    <property type="entry name" value="ACP-like"/>
    <property type="match status" value="1"/>
</dbReference>
<keyword evidence="5 10" id="KW-0808">Transferase</keyword>
<dbReference type="InterPro" id="IPR001227">
    <property type="entry name" value="Ac_transferase_dom_sf"/>
</dbReference>
<evidence type="ECO:0000259" key="8">
    <source>
        <dbReference type="PROSITE" id="PS52004"/>
    </source>
</evidence>
<dbReference type="SMART" id="SM00825">
    <property type="entry name" value="PKS_KS"/>
    <property type="match status" value="1"/>
</dbReference>
<dbReference type="EMBL" id="FORG01000013">
    <property type="protein sequence ID" value="SFJ66899.1"/>
    <property type="molecule type" value="Genomic_DNA"/>
</dbReference>
<dbReference type="Pfam" id="PF16197">
    <property type="entry name" value="KAsynt_C_assoc"/>
    <property type="match status" value="1"/>
</dbReference>
<dbReference type="InterPro" id="IPR016039">
    <property type="entry name" value="Thiolase-like"/>
</dbReference>
<dbReference type="STRING" id="351675.SAMN05421680_11328"/>
<protein>
    <submittedName>
        <fullName evidence="10">Acyl transferase domain-containing protein</fullName>
    </submittedName>
    <submittedName>
        <fullName evidence="9">Hybrid polyketide-non-ribosomal peptide synthetase</fullName>
    </submittedName>
</protein>
<dbReference type="InterPro" id="IPR014043">
    <property type="entry name" value="Acyl_transferase_dom"/>
</dbReference>
<dbReference type="InterPro" id="IPR050091">
    <property type="entry name" value="PKS_NRPS_Biosynth_Enz"/>
</dbReference>
<dbReference type="Proteomes" id="UP000224607">
    <property type="component" value="Unassembled WGS sequence"/>
</dbReference>
<evidence type="ECO:0000313" key="9">
    <source>
        <dbReference type="EMBL" id="PHM39348.1"/>
    </source>
</evidence>
<evidence type="ECO:0000256" key="1">
    <source>
        <dbReference type="ARBA" id="ARBA00005194"/>
    </source>
</evidence>
<dbReference type="PROSITE" id="PS50075">
    <property type="entry name" value="CARRIER"/>
    <property type="match status" value="1"/>
</dbReference>
<dbReference type="CDD" id="cd00833">
    <property type="entry name" value="PKS"/>
    <property type="match status" value="1"/>
</dbReference>
<dbReference type="Gene3D" id="3.40.366.10">
    <property type="entry name" value="Malonyl-Coenzyme A Acyl Carrier Protein, domain 2"/>
    <property type="match status" value="1"/>
</dbReference>
<dbReference type="PANTHER" id="PTHR43775">
    <property type="entry name" value="FATTY ACID SYNTHASE"/>
    <property type="match status" value="1"/>
</dbReference>
<dbReference type="InterPro" id="IPR036736">
    <property type="entry name" value="ACP-like_sf"/>
</dbReference>
<dbReference type="InterPro" id="IPR013968">
    <property type="entry name" value="PKS_KR"/>
</dbReference>
<comment type="similarity">
    <text evidence="2">Belongs to the short-chain dehydrogenases/reductases (SDR) family.</text>
</comment>
<dbReference type="Pfam" id="PF00550">
    <property type="entry name" value="PP-binding"/>
    <property type="match status" value="1"/>
</dbReference>
<dbReference type="EMBL" id="NITY01000011">
    <property type="protein sequence ID" value="PHM39348.1"/>
    <property type="molecule type" value="Genomic_DNA"/>
</dbReference>
<gene>
    <name evidence="10" type="ORF">SAMN05421680_11328</name>
    <name evidence="9" type="ORF">Xmau_02955</name>
</gene>
<keyword evidence="4" id="KW-0597">Phosphoprotein</keyword>
<dbReference type="RefSeq" id="WP_092511700.1">
    <property type="nucleotide sequence ID" value="NZ_CAWNQB010000003.1"/>
</dbReference>
<name>A0A1I3T987_9GAMM</name>